<dbReference type="PANTHER" id="PTHR43643:SF3">
    <property type="entry name" value="HISTIDINOL-PHOSPHATE AMINOTRANSFERASE"/>
    <property type="match status" value="1"/>
</dbReference>
<evidence type="ECO:0000256" key="3">
    <source>
        <dbReference type="ARBA" id="ARBA00022576"/>
    </source>
</evidence>
<evidence type="ECO:0000256" key="1">
    <source>
        <dbReference type="ARBA" id="ARBA00001933"/>
    </source>
</evidence>
<dbReference type="UniPathway" id="UPA00031">
    <property type="reaction ID" value="UER00012"/>
</dbReference>
<dbReference type="SUPFAM" id="SSF53383">
    <property type="entry name" value="PLP-dependent transferases"/>
    <property type="match status" value="1"/>
</dbReference>
<comment type="cofactor">
    <cofactor evidence="1 6">
        <name>pyridoxal 5'-phosphate</name>
        <dbReference type="ChEBI" id="CHEBI:597326"/>
    </cofactor>
</comment>
<dbReference type="PANTHER" id="PTHR43643">
    <property type="entry name" value="HISTIDINOL-PHOSPHATE AMINOTRANSFERASE 2"/>
    <property type="match status" value="1"/>
</dbReference>
<feature type="domain" description="Aminotransferase class I/classII large" evidence="7">
    <location>
        <begin position="20"/>
        <end position="333"/>
    </location>
</feature>
<comment type="pathway">
    <text evidence="6">Amino-acid biosynthesis; L-histidine biosynthesis; L-histidine from 5-phospho-alpha-D-ribose 1-diphosphate: step 7/9.</text>
</comment>
<dbReference type="InterPro" id="IPR024892">
    <property type="entry name" value="ArAT"/>
</dbReference>
<keyword evidence="3 6" id="KW-0032">Aminotransferase</keyword>
<dbReference type="NCBIfam" id="NF002878">
    <property type="entry name" value="PRK03321.1"/>
    <property type="match status" value="1"/>
</dbReference>
<evidence type="ECO:0000313" key="8">
    <source>
        <dbReference type="EMBL" id="PWC01283.1"/>
    </source>
</evidence>
<dbReference type="Pfam" id="PF00155">
    <property type="entry name" value="Aminotran_1_2"/>
    <property type="match status" value="1"/>
</dbReference>
<keyword evidence="9" id="KW-1185">Reference proteome</keyword>
<dbReference type="AlphaFoldDB" id="A0A2U1T5N8"/>
<dbReference type="InterPro" id="IPR004839">
    <property type="entry name" value="Aminotransferase_I/II_large"/>
</dbReference>
<dbReference type="EMBL" id="QEEZ01000015">
    <property type="protein sequence ID" value="PWC01283.1"/>
    <property type="molecule type" value="Genomic_DNA"/>
</dbReference>
<accession>A0A2U1T5N8</accession>
<dbReference type="InterPro" id="IPR050106">
    <property type="entry name" value="HistidinolP_aminotransfase"/>
</dbReference>
<dbReference type="Gene3D" id="3.90.1150.10">
    <property type="entry name" value="Aspartate Aminotransferase, domain 1"/>
    <property type="match status" value="1"/>
</dbReference>
<feature type="modified residue" description="N6-(pyridoxal phosphate)lysine" evidence="6">
    <location>
        <position position="213"/>
    </location>
</feature>
<keyword evidence="4 6" id="KW-0808">Transferase</keyword>
<name>A0A2U1T5N8_9CORY</name>
<dbReference type="InterPro" id="IPR015424">
    <property type="entry name" value="PyrdxlP-dep_Trfase"/>
</dbReference>
<reference evidence="9" key="1">
    <citation type="submission" date="2018-04" db="EMBL/GenBank/DDBJ databases">
        <authorList>
            <person name="Liu S."/>
            <person name="Wang Z."/>
            <person name="Li J."/>
        </authorList>
    </citation>
    <scope>NUCLEOTIDE SEQUENCE [LARGE SCALE GENOMIC DNA]</scope>
    <source>
        <strain evidence="9">2189</strain>
    </source>
</reference>
<comment type="caution">
    <text evidence="8">The sequence shown here is derived from an EMBL/GenBank/DDBJ whole genome shotgun (WGS) entry which is preliminary data.</text>
</comment>
<evidence type="ECO:0000256" key="6">
    <source>
        <dbReference type="HAMAP-Rule" id="MF_01023"/>
    </source>
</evidence>
<dbReference type="GO" id="GO:0000105">
    <property type="term" value="P:L-histidine biosynthetic process"/>
    <property type="evidence" value="ECO:0007669"/>
    <property type="project" value="UniProtKB-UniRule"/>
</dbReference>
<dbReference type="InterPro" id="IPR015422">
    <property type="entry name" value="PyrdxlP-dep_Trfase_small"/>
</dbReference>
<keyword evidence="5 6" id="KW-0663">Pyridoxal phosphate</keyword>
<comment type="subunit">
    <text evidence="2 6">Homodimer.</text>
</comment>
<dbReference type="GO" id="GO:0004400">
    <property type="term" value="F:histidinol-phosphate transaminase activity"/>
    <property type="evidence" value="ECO:0007669"/>
    <property type="project" value="UniProtKB-UniRule"/>
</dbReference>
<dbReference type="InterPro" id="IPR001917">
    <property type="entry name" value="Aminotrans_II_pyridoxalP_BS"/>
</dbReference>
<dbReference type="KEGG" id="cyz:C3B44_00655"/>
<keyword evidence="6" id="KW-0028">Amino-acid biosynthesis</keyword>
<evidence type="ECO:0000256" key="4">
    <source>
        <dbReference type="ARBA" id="ARBA00022679"/>
    </source>
</evidence>
<dbReference type="Proteomes" id="UP000244989">
    <property type="component" value="Unassembled WGS sequence"/>
</dbReference>
<proteinExistence type="inferred from homology"/>
<gene>
    <name evidence="6" type="primary">hisC</name>
    <name evidence="8" type="ORF">DF222_08315</name>
</gene>
<evidence type="ECO:0000256" key="2">
    <source>
        <dbReference type="ARBA" id="ARBA00011738"/>
    </source>
</evidence>
<keyword evidence="6" id="KW-0368">Histidine biosynthesis</keyword>
<comment type="catalytic activity">
    <reaction evidence="6">
        <text>L-histidinol phosphate + 2-oxoglutarate = 3-(imidazol-4-yl)-2-oxopropyl phosphate + L-glutamate</text>
        <dbReference type="Rhea" id="RHEA:23744"/>
        <dbReference type="ChEBI" id="CHEBI:16810"/>
        <dbReference type="ChEBI" id="CHEBI:29985"/>
        <dbReference type="ChEBI" id="CHEBI:57766"/>
        <dbReference type="ChEBI" id="CHEBI:57980"/>
        <dbReference type="EC" id="2.6.1.9"/>
    </reaction>
</comment>
<dbReference type="Gene3D" id="3.40.640.10">
    <property type="entry name" value="Type I PLP-dependent aspartate aminotransferase-like (Major domain)"/>
    <property type="match status" value="1"/>
</dbReference>
<organism evidence="8 9">
    <name type="scientific">Corynebacterium yudongzhengii</name>
    <dbReference type="NCBI Taxonomy" id="2080740"/>
    <lineage>
        <taxon>Bacteria</taxon>
        <taxon>Bacillati</taxon>
        <taxon>Actinomycetota</taxon>
        <taxon>Actinomycetes</taxon>
        <taxon>Mycobacteriales</taxon>
        <taxon>Corynebacteriaceae</taxon>
        <taxon>Corynebacterium</taxon>
    </lineage>
</organism>
<dbReference type="InterPro" id="IPR015421">
    <property type="entry name" value="PyrdxlP-dep_Trfase_major"/>
</dbReference>
<dbReference type="GO" id="GO:0030170">
    <property type="term" value="F:pyridoxal phosphate binding"/>
    <property type="evidence" value="ECO:0007669"/>
    <property type="project" value="InterPro"/>
</dbReference>
<dbReference type="InterPro" id="IPR005861">
    <property type="entry name" value="HisP_aminotrans"/>
</dbReference>
<protein>
    <recommendedName>
        <fullName evidence="6">Histidinol-phosphate aminotransferase</fullName>
        <ecNumber evidence="6">2.6.1.9</ecNumber>
    </recommendedName>
    <alternativeName>
        <fullName evidence="6">Imidazole acetol-phosphate transaminase</fullName>
    </alternativeName>
</protein>
<dbReference type="RefSeq" id="WP_108430664.1">
    <property type="nucleotide sequence ID" value="NZ_CP026947.1"/>
</dbReference>
<evidence type="ECO:0000313" key="9">
    <source>
        <dbReference type="Proteomes" id="UP000244989"/>
    </source>
</evidence>
<evidence type="ECO:0000259" key="7">
    <source>
        <dbReference type="Pfam" id="PF00155"/>
    </source>
</evidence>
<dbReference type="OrthoDB" id="9809616at2"/>
<dbReference type="HAMAP" id="MF_01023">
    <property type="entry name" value="HisC_aminotrans_2"/>
    <property type="match status" value="1"/>
</dbReference>
<evidence type="ECO:0000256" key="5">
    <source>
        <dbReference type="ARBA" id="ARBA00022898"/>
    </source>
</evidence>
<dbReference type="EC" id="2.6.1.9" evidence="6"/>
<comment type="similarity">
    <text evidence="6">Belongs to the class-II pyridoxal-phosphate-dependent aminotransferase family. Histidinol-phosphate aminotransferase subfamily.</text>
</comment>
<dbReference type="CDD" id="cd00609">
    <property type="entry name" value="AAT_like"/>
    <property type="match status" value="1"/>
</dbReference>
<dbReference type="PROSITE" id="PS00599">
    <property type="entry name" value="AA_TRANSFER_CLASS_2"/>
    <property type="match status" value="1"/>
</dbReference>
<sequence>MIRPDLNDIPSYVPGARVDDTLKLSSNETTQPPLTAVQKALADALATTNRYPDMGATALRDGLAAHLDVPATQVAVGTGSSALCQQLVQITTSPGEEVLFPWRSFEAYPIFAQVVGARPVAIPLTSTGHHDFDALAAAITDKTRLIFVCSPNNPSGRVTTTAQFDAFMTRVPENVLVALDEAYYEYNRDPEAVDGRDVTARYRNVVALRTFSKAYGLAGLRVGYAFGPEPIIDALNKVAIPFGVSSLAQAAALESLSHPDELAARVEETVRARELVVDKLGTAETQGNFVWLPDVDSQAIATALAAEGVLVRAFDEGVRITVTDRAEAEILINAWKEAQL</sequence>